<dbReference type="InterPro" id="IPR019775">
    <property type="entry name" value="WD40_repeat_CS"/>
</dbReference>
<dbReference type="Gene3D" id="1.10.287.70">
    <property type="match status" value="1"/>
</dbReference>
<dbReference type="PROSITE" id="PS50082">
    <property type="entry name" value="WD_REPEATS_2"/>
    <property type="match status" value="7"/>
</dbReference>
<accession>A0A835SXI9</accession>
<reference evidence="11" key="1">
    <citation type="journal article" date="2020" name="bioRxiv">
        <title>Comparative genomics of Chlamydomonas.</title>
        <authorList>
            <person name="Craig R.J."/>
            <person name="Hasan A.R."/>
            <person name="Ness R.W."/>
            <person name="Keightley P.D."/>
        </authorList>
    </citation>
    <scope>NUCLEOTIDE SEQUENCE</scope>
    <source>
        <strain evidence="11">CCAP 11/173</strain>
    </source>
</reference>
<feature type="compositionally biased region" description="Pro residues" evidence="8">
    <location>
        <begin position="672"/>
        <end position="686"/>
    </location>
</feature>
<feature type="compositionally biased region" description="Low complexity" evidence="8">
    <location>
        <begin position="1413"/>
        <end position="1424"/>
    </location>
</feature>
<dbReference type="Pfam" id="PF00400">
    <property type="entry name" value="WD40"/>
    <property type="match status" value="7"/>
</dbReference>
<keyword evidence="3 9" id="KW-0812">Transmembrane</keyword>
<dbReference type="PROSITE" id="PS50294">
    <property type="entry name" value="WD_REPEATS_REGION"/>
    <property type="match status" value="3"/>
</dbReference>
<dbReference type="InterPro" id="IPR050505">
    <property type="entry name" value="WDR55/POC1"/>
</dbReference>
<feature type="repeat" description="WD" evidence="7">
    <location>
        <begin position="896"/>
        <end position="937"/>
    </location>
</feature>
<evidence type="ECO:0000256" key="6">
    <source>
        <dbReference type="ARBA" id="ARBA00023136"/>
    </source>
</evidence>
<feature type="repeat" description="WD" evidence="7">
    <location>
        <begin position="1790"/>
        <end position="1823"/>
    </location>
</feature>
<keyword evidence="4" id="KW-0677">Repeat</keyword>
<proteinExistence type="predicted"/>
<feature type="region of interest" description="Disordered" evidence="8">
    <location>
        <begin position="1319"/>
        <end position="1435"/>
    </location>
</feature>
<dbReference type="Pfam" id="PF00520">
    <property type="entry name" value="Ion_trans"/>
    <property type="match status" value="1"/>
</dbReference>
<feature type="compositionally biased region" description="Polar residues" evidence="8">
    <location>
        <begin position="2745"/>
        <end position="2755"/>
    </location>
</feature>
<dbReference type="SMART" id="SM00320">
    <property type="entry name" value="WD40"/>
    <property type="match status" value="12"/>
</dbReference>
<feature type="compositionally biased region" description="Low complexity" evidence="8">
    <location>
        <begin position="472"/>
        <end position="483"/>
    </location>
</feature>
<feature type="transmembrane region" description="Helical" evidence="9">
    <location>
        <begin position="2513"/>
        <end position="2536"/>
    </location>
</feature>
<evidence type="ECO:0000256" key="3">
    <source>
        <dbReference type="ARBA" id="ARBA00022692"/>
    </source>
</evidence>
<evidence type="ECO:0000256" key="2">
    <source>
        <dbReference type="ARBA" id="ARBA00022574"/>
    </source>
</evidence>
<feature type="repeat" description="WD" evidence="7">
    <location>
        <begin position="984"/>
        <end position="1025"/>
    </location>
</feature>
<dbReference type="PRINTS" id="PR00320">
    <property type="entry name" value="GPROTEINBRPT"/>
</dbReference>
<feature type="compositionally biased region" description="Low complexity" evidence="8">
    <location>
        <begin position="1235"/>
        <end position="1249"/>
    </location>
</feature>
<dbReference type="InterPro" id="IPR001680">
    <property type="entry name" value="WD40_rpt"/>
</dbReference>
<keyword evidence="12" id="KW-1185">Reference proteome</keyword>
<feature type="compositionally biased region" description="Gly residues" evidence="8">
    <location>
        <begin position="809"/>
        <end position="819"/>
    </location>
</feature>
<dbReference type="Gene3D" id="1.25.40.20">
    <property type="entry name" value="Ankyrin repeat-containing domain"/>
    <property type="match status" value="1"/>
</dbReference>
<dbReference type="PROSITE" id="PS00678">
    <property type="entry name" value="WD_REPEATS_1"/>
    <property type="match status" value="3"/>
</dbReference>
<feature type="compositionally biased region" description="Gly residues" evidence="8">
    <location>
        <begin position="614"/>
        <end position="626"/>
    </location>
</feature>
<feature type="transmembrane region" description="Helical" evidence="9">
    <location>
        <begin position="2300"/>
        <end position="2318"/>
    </location>
</feature>
<feature type="region of interest" description="Disordered" evidence="8">
    <location>
        <begin position="72"/>
        <end position="114"/>
    </location>
</feature>
<feature type="compositionally biased region" description="Low complexity" evidence="8">
    <location>
        <begin position="168"/>
        <end position="182"/>
    </location>
</feature>
<dbReference type="CDD" id="cd00200">
    <property type="entry name" value="WD40"/>
    <property type="match status" value="1"/>
</dbReference>
<feature type="domain" description="Ion transport" evidence="10">
    <location>
        <begin position="2306"/>
        <end position="2548"/>
    </location>
</feature>
<feature type="region of interest" description="Disordered" evidence="8">
    <location>
        <begin position="472"/>
        <end position="548"/>
    </location>
</feature>
<evidence type="ECO:0000313" key="11">
    <source>
        <dbReference type="EMBL" id="KAG2434963.1"/>
    </source>
</evidence>
<feature type="repeat" description="WD" evidence="7">
    <location>
        <begin position="1922"/>
        <end position="1962"/>
    </location>
</feature>
<evidence type="ECO:0000259" key="10">
    <source>
        <dbReference type="Pfam" id="PF00520"/>
    </source>
</evidence>
<dbReference type="InterPro" id="IPR015943">
    <property type="entry name" value="WD40/YVTN_repeat-like_dom_sf"/>
</dbReference>
<keyword evidence="5 9" id="KW-1133">Transmembrane helix</keyword>
<gene>
    <name evidence="11" type="ORF">HYH02_012159</name>
</gene>
<name>A0A835SXI9_9CHLO</name>
<evidence type="ECO:0000256" key="8">
    <source>
        <dbReference type="SAM" id="MobiDB-lite"/>
    </source>
</evidence>
<dbReference type="GO" id="GO:0005216">
    <property type="term" value="F:monoatomic ion channel activity"/>
    <property type="evidence" value="ECO:0007669"/>
    <property type="project" value="InterPro"/>
</dbReference>
<dbReference type="InterPro" id="IPR036770">
    <property type="entry name" value="Ankyrin_rpt-contain_sf"/>
</dbReference>
<evidence type="ECO:0000313" key="12">
    <source>
        <dbReference type="Proteomes" id="UP000613740"/>
    </source>
</evidence>
<feature type="repeat" description="WD" evidence="7">
    <location>
        <begin position="1880"/>
        <end position="1921"/>
    </location>
</feature>
<dbReference type="SUPFAM" id="SSF50978">
    <property type="entry name" value="WD40 repeat-like"/>
    <property type="match status" value="2"/>
</dbReference>
<keyword evidence="6 9" id="KW-0472">Membrane</keyword>
<evidence type="ECO:0000256" key="7">
    <source>
        <dbReference type="PROSITE-ProRule" id="PRU00221"/>
    </source>
</evidence>
<dbReference type="InterPro" id="IPR005821">
    <property type="entry name" value="Ion_trans_dom"/>
</dbReference>
<feature type="region of interest" description="Disordered" evidence="8">
    <location>
        <begin position="2744"/>
        <end position="2766"/>
    </location>
</feature>
<keyword evidence="2 7" id="KW-0853">WD repeat</keyword>
<feature type="region of interest" description="Disordered" evidence="8">
    <location>
        <begin position="662"/>
        <end position="717"/>
    </location>
</feature>
<feature type="repeat" description="WD" evidence="7">
    <location>
        <begin position="1608"/>
        <end position="1631"/>
    </location>
</feature>
<sequence>MLPGQIGGAGDGADSSNARAQPSGDGGVAALVERPSTPLTSGPSAPLPPAQLASLAMPTPAILRVSLAGGMAGSPSGGHCPSGRGFLLPSPSGRLSQAGAGGSPSSRGLAASPSGAWTSGANAINTAVAGGATQRLSNGGSGLTFGAAEAAAEAPAVVVAAEAAGTLGSDASSGDPGAAPSSMTGVTPLRGRGWSGGGDSIAGAEMRTGDGLLGGDDGNTSGVPSPAPSMGGGPGVGGGAISGKHWIAGASARLSTGSGGSGGGWLGAGMTSIGGGLPSGASIDISPMTRLGSDVGAGEARGADPATPPALGAAPLALTPLPFPPAGSVATAAMAAAGVSRSGNAAVALARQLGMVGHEEDDTPPLSPLASVTLAAGMAAAVAPSADSATALMGMEASTIARHLRMEGSAHASMTHSDGGDEGDSEEEVMALHDIVAGATGAAAAASAGPRPMTSPTALFGEASPALLPMPSAARASSAAGGPRPAPPTPVATVPAGADGGGGGGVSTVSFGPGVKGARDSTDGGGTSNKRPPPGTPRRPRPDEIGRTEYLTACPPQGLEYQTILRIHQRAILCGAVRKCTRVGDASTGGRSFRGHRSFKATGHRSFKAAGRQSMGGGAATTPGAGGGGRAPAWLLLSGGEDGYVLWDLGRGRPLLMSLEESGPEVAAAPTPTTPPPFGPAPPPPAAAAASLENDVERRASVTVSVPSAAPTRPPPANMAAFKQYLSVRRPGVPTTTAAAAAGTDSDTDDDDPGNPLRRARKAARLAAAGADADAAAAAMSALPNGKPPGPPAAAANLPKARTMQRPGGAKGGRPGVGPNGPSSAGIPGLLHSSGEESGGDEDGAAAAWQGASYRNMITAVAFVSDYSWATCHPGGAIRVWRANMDYTAAYLERTLTGHTGYINNIASYCGGRLAVTTGLDTTARSWDLTEGQQIACFTEHENEVTAVAVMDSGKMALTTAEVVPEVASAMLWDPTTGKLFHTLVGHHGWLHGVALSERRKIAVAVGEHATLFIWNIETGDLLLSKRVASDGVQRWASINSDGNFLCFGSAEGVVRVVETYYGCELARFDSTWVDNEFHSISACFFCDDELHDDPEHWNNKFLSLKGDGQDVTRLFGSREVEHTALARTISTKIGGAVVAGGGAGGGVGGGAPTGIATSAMSTVAPPRIGDPGHRSMIRSKMVHSVRAAAAIAAIGRAAAAGAMSDDGHSEFDEDELLDEVDPDLRSDNEPSTDGGAADRTAAAGARGRQSGGGAAANAAPAMSAFGNLRSRIGEGIGDGSGNHMSNGSAAAGEPSSPNAANYKPLGLKAAVRAMAASHGAGSRRVVPLPRQLERVNTANKVKRLPPSSPKAKEPAAGGKAARFAIPGDDADSLPAPPTANDGSGNGGSGADALPTAPSPATRTRFAPTVVLPDASSDSDADGNGPSGGVGAVTLPPSSAAANGLLGQPASLASVAAHLPSPPMRPFAKIKSMARGAGPVGLPGAVANAAAAAAKDAAAAAVASAKESAHSRPAGGVLVGGHHPVVRVKTGALRADSISRKRLHVGGGSISRPNSAGSVSGSVVGTRHSALGGAGGSVLSGLSGGVMRSGASGANLQELLAERDATELEMSPFGRRIVSLSSDGTVRVWSLLGVSVRRELPRHPEMVNEVAISRDRSLVVTVTENEGCLRAFSLSTGHLVATVPAHVGFDCDGVALSDDARLVSYDAYTREYELEGTAVTCSDDTTIKIWDLARKGGPACVRILHGHAGGVTGVCWIPESSRVLSVGEDRSVLEWEAGPAGGSAPVARMDHVHEDAIIAVVTSHDGRRALTCSMDRTARLWELLPTRGSTSRVPVPALAHVAPATTAAAIAAAAAAIGGPAAGGPAAFEPQAASRPELHRFTHDNSVIHGAFSPDGRHIVTCSADCTVRVWDADNGKQLMCFEGHSRTVTRCLYLNSYVVATASRDGTIRCWDVQRKRRLPSVAPPFALEADSFEAMVLLPSQRCGYGFPEVLASLTSGRVVVYDPTYRQPLPEQLLLQLNPDLELLGPPDVEDLVVDFPGLLVMPIRDGNTLLHMASMSGDFVLLRALLAGIAGGAAAGGSGGGPSRNQSNDAAAGYYGYGFAPPLPLNFVGQTPLDLAVAAGHRRCAELLLGTELCRPPEQRLAVLRAWNMLAEEMPTLLVTFLKALSLDPVTGLEEDVLFAPMRAVDEVMTQGAEDLAAADLWLDHVNQLREDLERLPWYANVWPLRHWMRDYREKPTRPSIAGLPYVALSARNMEHSPLGVLVQYGLSQALASDVMYAVLFYKWESFARAIFMKESLVFIAFLAVYLVASTMSVLQSPHVRYEELYDMGSWQCIIRMVLEAVVALMALHDIYGEITEVVNAGWYIYLAGSQGSWNGIEMSSCIGILLAFGLQLGSFEGGSRFMMSLTTILLGLRLLKVASGPEHTGVFVQALLRIVANLRFFILILVVLVLTFSFAFWQIMSIDLAPNEDHRDGKDFDTLGNTIVQAYALGVIGQMNGNIGENFSWRPWVQVLALTYTFLVTVILLNLLVAVMSDTYSVVKEHARSEWLLLRAKLILEIESSLPDAFFKDTSRSCPRWLHCLKVDSTGGRRGDESLIESMRGPIARNVLNTDLKQTESRLVEELHDVRDTLRLLHADVGTLRTALAAGGVSLPRGGASANPLYAPLGVGGTSQRFGSALGGTGAAGGGGGGVSSNSLASLFGRGDGPGSAAVPTWSMSGGVGSAAVGFNARLQSPPMVRLTSLNSGSTSRHSLLDRDSRKHL</sequence>
<dbReference type="Gene3D" id="2.130.10.10">
    <property type="entry name" value="YVTN repeat-like/Quinoprotein amine dehydrogenase"/>
    <property type="match status" value="4"/>
</dbReference>
<dbReference type="PANTHER" id="PTHR44019:SF8">
    <property type="entry name" value="POC1 CENTRIOLAR PROTEIN HOMOLOG"/>
    <property type="match status" value="1"/>
</dbReference>
<dbReference type="GO" id="GO:0016020">
    <property type="term" value="C:membrane"/>
    <property type="evidence" value="ECO:0007669"/>
    <property type="project" value="UniProtKB-SubCell"/>
</dbReference>
<organism evidence="11 12">
    <name type="scientific">Chlamydomonas schloesseri</name>
    <dbReference type="NCBI Taxonomy" id="2026947"/>
    <lineage>
        <taxon>Eukaryota</taxon>
        <taxon>Viridiplantae</taxon>
        <taxon>Chlorophyta</taxon>
        <taxon>core chlorophytes</taxon>
        <taxon>Chlorophyceae</taxon>
        <taxon>CS clade</taxon>
        <taxon>Chlamydomonadales</taxon>
        <taxon>Chlamydomonadaceae</taxon>
        <taxon>Chlamydomonas</taxon>
    </lineage>
</organism>
<dbReference type="Proteomes" id="UP000613740">
    <property type="component" value="Unassembled WGS sequence"/>
</dbReference>
<dbReference type="PANTHER" id="PTHR44019">
    <property type="entry name" value="WD REPEAT-CONTAINING PROTEIN 55"/>
    <property type="match status" value="1"/>
</dbReference>
<feature type="region of interest" description="Disordered" evidence="8">
    <location>
        <begin position="607"/>
        <end position="626"/>
    </location>
</feature>
<dbReference type="EMBL" id="JAEHOD010000055">
    <property type="protein sequence ID" value="KAG2434963.1"/>
    <property type="molecule type" value="Genomic_DNA"/>
</dbReference>
<feature type="region of interest" description="Disordered" evidence="8">
    <location>
        <begin position="1275"/>
        <end position="1298"/>
    </location>
</feature>
<evidence type="ECO:0000256" key="1">
    <source>
        <dbReference type="ARBA" id="ARBA00004141"/>
    </source>
</evidence>
<comment type="caution">
    <text evidence="11">The sequence shown here is derived from an EMBL/GenBank/DDBJ whole genome shotgun (WGS) entry which is preliminary data.</text>
</comment>
<feature type="region of interest" description="Disordered" evidence="8">
    <location>
        <begin position="735"/>
        <end position="757"/>
    </location>
</feature>
<dbReference type="InterPro" id="IPR020472">
    <property type="entry name" value="WD40_PAC1"/>
</dbReference>
<feature type="region of interest" description="Disordered" evidence="8">
    <location>
        <begin position="168"/>
        <end position="193"/>
    </location>
</feature>
<feature type="compositionally biased region" description="Basic and acidic residues" evidence="8">
    <location>
        <begin position="2756"/>
        <end position="2766"/>
    </location>
</feature>
<dbReference type="SMART" id="SM00248">
    <property type="entry name" value="ANK"/>
    <property type="match status" value="2"/>
</dbReference>
<feature type="transmembrane region" description="Helical" evidence="9">
    <location>
        <begin position="2445"/>
        <end position="2465"/>
    </location>
</feature>
<feature type="region of interest" description="Disordered" evidence="8">
    <location>
        <begin position="1222"/>
        <end position="1258"/>
    </location>
</feature>
<feature type="region of interest" description="Disordered" evidence="8">
    <location>
        <begin position="1"/>
        <end position="51"/>
    </location>
</feature>
<evidence type="ECO:0000256" key="9">
    <source>
        <dbReference type="SAM" id="Phobius"/>
    </source>
</evidence>
<evidence type="ECO:0000256" key="5">
    <source>
        <dbReference type="ARBA" id="ARBA00022989"/>
    </source>
</evidence>
<evidence type="ECO:0000256" key="4">
    <source>
        <dbReference type="ARBA" id="ARBA00022737"/>
    </source>
</evidence>
<feature type="repeat" description="WD" evidence="7">
    <location>
        <begin position="1744"/>
        <end position="1776"/>
    </location>
</feature>
<comment type="subcellular location">
    <subcellularLocation>
        <location evidence="1">Membrane</location>
        <topology evidence="1">Multi-pass membrane protein</topology>
    </subcellularLocation>
</comment>
<feature type="region of interest" description="Disordered" evidence="8">
    <location>
        <begin position="803"/>
        <end position="844"/>
    </location>
</feature>
<protein>
    <recommendedName>
        <fullName evidence="10">Ion transport domain-containing protein</fullName>
    </recommendedName>
</protein>
<dbReference type="OrthoDB" id="538223at2759"/>
<dbReference type="InterPro" id="IPR002110">
    <property type="entry name" value="Ankyrin_rpt"/>
</dbReference>
<feature type="compositionally biased region" description="Low complexity" evidence="8">
    <location>
        <begin position="735"/>
        <end position="745"/>
    </location>
</feature>
<dbReference type="Pfam" id="PF00023">
    <property type="entry name" value="Ank"/>
    <property type="match status" value="1"/>
</dbReference>
<dbReference type="InterPro" id="IPR036322">
    <property type="entry name" value="WD40_repeat_dom_sf"/>
</dbReference>
<feature type="compositionally biased region" description="Gly residues" evidence="8">
    <location>
        <begin position="1"/>
        <end position="11"/>
    </location>
</feature>